<evidence type="ECO:0008006" key="3">
    <source>
        <dbReference type="Google" id="ProtNLM"/>
    </source>
</evidence>
<sequence>MQDSQAPEKYAKSVFMKPGALELLQSNDEDGVNEYIRDFILRIPDDVTELFIPIFTRSRFSTSISLITVGSTTTPCRILNTKKACKTTAELMMDACNLPIRQRNMNHRAVISPEIDQIVDTPFSEPVCTQQKKSDCLLFVCYFMKRIMRGEDRLPREAKCCRKLKKSGSRWQLN</sequence>
<gene>
    <name evidence="1" type="ORF">C5167_046675</name>
</gene>
<name>A0A4Y7LI66_PAPSO</name>
<dbReference type="Proteomes" id="UP000316621">
    <property type="component" value="Chromosome 11"/>
</dbReference>
<keyword evidence="2" id="KW-1185">Reference proteome</keyword>
<reference evidence="1 2" key="1">
    <citation type="journal article" date="2018" name="Science">
        <title>The opium poppy genome and morphinan production.</title>
        <authorList>
            <person name="Guo L."/>
            <person name="Winzer T."/>
            <person name="Yang X."/>
            <person name="Li Y."/>
            <person name="Ning Z."/>
            <person name="He Z."/>
            <person name="Teodor R."/>
            <person name="Lu Y."/>
            <person name="Bowser T.A."/>
            <person name="Graham I.A."/>
            <person name="Ye K."/>
        </authorList>
    </citation>
    <scope>NUCLEOTIDE SEQUENCE [LARGE SCALE GENOMIC DNA]</scope>
    <source>
        <strain evidence="2">cv. HN1</strain>
        <tissue evidence="1">Leaves</tissue>
    </source>
</reference>
<organism evidence="1 2">
    <name type="scientific">Papaver somniferum</name>
    <name type="common">Opium poppy</name>
    <dbReference type="NCBI Taxonomy" id="3469"/>
    <lineage>
        <taxon>Eukaryota</taxon>
        <taxon>Viridiplantae</taxon>
        <taxon>Streptophyta</taxon>
        <taxon>Embryophyta</taxon>
        <taxon>Tracheophyta</taxon>
        <taxon>Spermatophyta</taxon>
        <taxon>Magnoliopsida</taxon>
        <taxon>Ranunculales</taxon>
        <taxon>Papaveraceae</taxon>
        <taxon>Papaveroideae</taxon>
        <taxon>Papaver</taxon>
    </lineage>
</organism>
<dbReference type="Gramene" id="RZC83889">
    <property type="protein sequence ID" value="RZC83889"/>
    <property type="gene ID" value="C5167_046675"/>
</dbReference>
<evidence type="ECO:0000313" key="1">
    <source>
        <dbReference type="EMBL" id="RZC83889.1"/>
    </source>
</evidence>
<dbReference type="AlphaFoldDB" id="A0A4Y7LI66"/>
<dbReference type="EMBL" id="CM010725">
    <property type="protein sequence ID" value="RZC83889.1"/>
    <property type="molecule type" value="Genomic_DNA"/>
</dbReference>
<proteinExistence type="predicted"/>
<accession>A0A4Y7LI66</accession>
<protein>
    <recommendedName>
        <fullName evidence="3">Ubiquitin-like protease family profile domain-containing protein</fullName>
    </recommendedName>
</protein>
<evidence type="ECO:0000313" key="2">
    <source>
        <dbReference type="Proteomes" id="UP000316621"/>
    </source>
</evidence>